<evidence type="ECO:0000313" key="10">
    <source>
        <dbReference type="Proteomes" id="UP001367676"/>
    </source>
</evidence>
<evidence type="ECO:0000313" key="9">
    <source>
        <dbReference type="EMBL" id="KAK7574448.1"/>
    </source>
</evidence>
<name>A0AAN9T5T2_9HEMI</name>
<keyword evidence="5" id="KW-0747">Spliceosome</keyword>
<keyword evidence="10" id="KW-1185">Reference proteome</keyword>
<protein>
    <recommendedName>
        <fullName evidence="3">Pre-mRNA-splicing factor SPF27</fullName>
    </recommendedName>
</protein>
<dbReference type="GO" id="GO:0000974">
    <property type="term" value="C:Prp19 complex"/>
    <property type="evidence" value="ECO:0007669"/>
    <property type="project" value="TreeGrafter"/>
</dbReference>
<proteinExistence type="inferred from homology"/>
<dbReference type="EMBL" id="JBBCAQ010000037">
    <property type="protein sequence ID" value="KAK7574448.1"/>
    <property type="molecule type" value="Genomic_DNA"/>
</dbReference>
<evidence type="ECO:0000256" key="2">
    <source>
        <dbReference type="ARBA" id="ARBA00010788"/>
    </source>
</evidence>
<evidence type="ECO:0000256" key="7">
    <source>
        <dbReference type="ARBA" id="ARBA00023242"/>
    </source>
</evidence>
<accession>A0AAN9T5T2</accession>
<reference evidence="9 10" key="1">
    <citation type="submission" date="2024-03" db="EMBL/GenBank/DDBJ databases">
        <title>Adaptation during the transition from Ophiocordyceps entomopathogen to insect associate is accompanied by gene loss and intensified selection.</title>
        <authorList>
            <person name="Ward C.M."/>
            <person name="Onetto C.A."/>
            <person name="Borneman A.R."/>
        </authorList>
    </citation>
    <scope>NUCLEOTIDE SEQUENCE [LARGE SCALE GENOMIC DNA]</scope>
    <source>
        <strain evidence="9">AWRI1</strain>
        <tissue evidence="9">Single Adult Female</tissue>
    </source>
</reference>
<evidence type="ECO:0000256" key="6">
    <source>
        <dbReference type="ARBA" id="ARBA00023187"/>
    </source>
</evidence>
<dbReference type="GO" id="GO:0008380">
    <property type="term" value="P:RNA splicing"/>
    <property type="evidence" value="ECO:0007669"/>
    <property type="project" value="UniProtKB-KW"/>
</dbReference>
<dbReference type="Pfam" id="PF05700">
    <property type="entry name" value="BCAS2"/>
    <property type="match status" value="1"/>
</dbReference>
<dbReference type="GO" id="GO:0071011">
    <property type="term" value="C:precatalytic spliceosome"/>
    <property type="evidence" value="ECO:0007669"/>
    <property type="project" value="TreeGrafter"/>
</dbReference>
<comment type="subcellular location">
    <subcellularLocation>
        <location evidence="1">Nucleus</location>
    </subcellularLocation>
</comment>
<evidence type="ECO:0000256" key="4">
    <source>
        <dbReference type="ARBA" id="ARBA00022664"/>
    </source>
</evidence>
<comment type="caution">
    <text evidence="9">The sequence shown here is derived from an EMBL/GenBank/DDBJ whole genome shotgun (WGS) entry which is preliminary data.</text>
</comment>
<sequence length="208" mass="24421">MADEVVVDALPYIDQGYEEQGVREAALLMVEEETRRFRPTKNYLEHLPPLKLNAFETDAMRHEFERIQQRLPMELLSMKRYELPAPPHGRMTDIAAWTECVDNSYAQLQHQLTRINNLELLSDYGCEIWKNEVQMIMQYVNEAQTSLQNLRKQIQEVNWARKSVQMQVGDKLKELEAKWVALVSKNYEIEQACAQLQQDVRDSHRLAS</sequence>
<evidence type="ECO:0000256" key="3">
    <source>
        <dbReference type="ARBA" id="ARBA00014158"/>
    </source>
</evidence>
<dbReference type="AlphaFoldDB" id="A0AAN9T5T2"/>
<comment type="similarity">
    <text evidence="2">Belongs to the SPF27 family.</text>
</comment>
<feature type="coiled-coil region" evidence="8">
    <location>
        <begin position="140"/>
        <end position="167"/>
    </location>
</feature>
<evidence type="ECO:0000256" key="5">
    <source>
        <dbReference type="ARBA" id="ARBA00022728"/>
    </source>
</evidence>
<organism evidence="9 10">
    <name type="scientific">Parthenolecanium corni</name>
    <dbReference type="NCBI Taxonomy" id="536013"/>
    <lineage>
        <taxon>Eukaryota</taxon>
        <taxon>Metazoa</taxon>
        <taxon>Ecdysozoa</taxon>
        <taxon>Arthropoda</taxon>
        <taxon>Hexapoda</taxon>
        <taxon>Insecta</taxon>
        <taxon>Pterygota</taxon>
        <taxon>Neoptera</taxon>
        <taxon>Paraneoptera</taxon>
        <taxon>Hemiptera</taxon>
        <taxon>Sternorrhyncha</taxon>
        <taxon>Coccoidea</taxon>
        <taxon>Coccidae</taxon>
        <taxon>Parthenolecanium</taxon>
    </lineage>
</organism>
<dbReference type="GO" id="GO:0071013">
    <property type="term" value="C:catalytic step 2 spliceosome"/>
    <property type="evidence" value="ECO:0007669"/>
    <property type="project" value="TreeGrafter"/>
</dbReference>
<dbReference type="GO" id="GO:0006397">
    <property type="term" value="P:mRNA processing"/>
    <property type="evidence" value="ECO:0007669"/>
    <property type="project" value="UniProtKB-KW"/>
</dbReference>
<evidence type="ECO:0000256" key="1">
    <source>
        <dbReference type="ARBA" id="ARBA00004123"/>
    </source>
</evidence>
<dbReference type="InterPro" id="IPR008409">
    <property type="entry name" value="SPF27"/>
</dbReference>
<dbReference type="Proteomes" id="UP001367676">
    <property type="component" value="Unassembled WGS sequence"/>
</dbReference>
<keyword evidence="4" id="KW-0507">mRNA processing</keyword>
<gene>
    <name evidence="9" type="ORF">V9T40_011639</name>
</gene>
<dbReference type="PANTHER" id="PTHR13296">
    <property type="entry name" value="BCAS2 PROTEIN"/>
    <property type="match status" value="1"/>
</dbReference>
<keyword evidence="6" id="KW-0508">mRNA splicing</keyword>
<keyword evidence="7" id="KW-0539">Nucleus</keyword>
<evidence type="ECO:0000256" key="8">
    <source>
        <dbReference type="SAM" id="Coils"/>
    </source>
</evidence>
<dbReference type="PANTHER" id="PTHR13296:SF0">
    <property type="entry name" value="PRE-MRNA-SPLICING FACTOR SPF27"/>
    <property type="match status" value="1"/>
</dbReference>
<keyword evidence="8" id="KW-0175">Coiled coil</keyword>